<dbReference type="InterPro" id="IPR001757">
    <property type="entry name" value="P_typ_ATPase"/>
</dbReference>
<dbReference type="SFLD" id="SFLDF00027">
    <property type="entry name" value="p-type_atpase"/>
    <property type="match status" value="1"/>
</dbReference>
<evidence type="ECO:0000256" key="10">
    <source>
        <dbReference type="RuleBase" id="RU362081"/>
    </source>
</evidence>
<evidence type="ECO:0000259" key="12">
    <source>
        <dbReference type="SMART" id="SM00746"/>
    </source>
</evidence>
<evidence type="ECO:0000256" key="6">
    <source>
        <dbReference type="ARBA" id="ARBA00022840"/>
    </source>
</evidence>
<dbReference type="InterPro" id="IPR023214">
    <property type="entry name" value="HAD_sf"/>
</dbReference>
<feature type="transmembrane region" description="Helical" evidence="10">
    <location>
        <begin position="499"/>
        <end position="521"/>
    </location>
</feature>
<keyword evidence="3 10" id="KW-0812">Transmembrane</keyword>
<evidence type="ECO:0000256" key="3">
    <source>
        <dbReference type="ARBA" id="ARBA00022692"/>
    </source>
</evidence>
<evidence type="ECO:0000256" key="11">
    <source>
        <dbReference type="SAM" id="MobiDB-lite"/>
    </source>
</evidence>
<dbReference type="InterPro" id="IPR023299">
    <property type="entry name" value="ATPase_P-typ_cyto_dom_N"/>
</dbReference>
<dbReference type="Gene3D" id="2.70.150.10">
    <property type="entry name" value="Calcium-transporting ATPase, cytoplasmic transduction domain A"/>
    <property type="match status" value="1"/>
</dbReference>
<proteinExistence type="inferred from homology"/>
<dbReference type="InterPro" id="IPR018303">
    <property type="entry name" value="ATPase_P-typ_P_site"/>
</dbReference>
<name>A0ABU3YA66_9SPHN</name>
<dbReference type="InterPro" id="IPR008250">
    <property type="entry name" value="ATPase_P-typ_transduc_dom_A_sf"/>
</dbReference>
<dbReference type="Pfam" id="PF04945">
    <property type="entry name" value="YHS"/>
    <property type="match status" value="2"/>
</dbReference>
<dbReference type="InterPro" id="IPR009078">
    <property type="entry name" value="Ferritin-like_SF"/>
</dbReference>
<keyword evidence="4 10" id="KW-0479">Metal-binding</keyword>
<dbReference type="Pfam" id="PF00702">
    <property type="entry name" value="Hydrolase"/>
    <property type="match status" value="1"/>
</dbReference>
<reference evidence="13 14" key="1">
    <citation type="submission" date="2023-10" db="EMBL/GenBank/DDBJ databases">
        <title>Sphingomonas sp. HF-S4 16S ribosomal RNA gene Genome sequencing and assembly.</title>
        <authorList>
            <person name="Lee H."/>
        </authorList>
    </citation>
    <scope>NUCLEOTIDE SEQUENCE [LARGE SCALE GENOMIC DNA]</scope>
    <source>
        <strain evidence="13 14">HF-S4</strain>
    </source>
</reference>
<dbReference type="InterPro" id="IPR059000">
    <property type="entry name" value="ATPase_P-type_domA"/>
</dbReference>
<dbReference type="NCBIfam" id="TIGR01525">
    <property type="entry name" value="ATPase-IB_hvy"/>
    <property type="match status" value="1"/>
</dbReference>
<evidence type="ECO:0000313" key="14">
    <source>
        <dbReference type="Proteomes" id="UP001273531"/>
    </source>
</evidence>
<dbReference type="PRINTS" id="PR00943">
    <property type="entry name" value="CUATPASE"/>
</dbReference>
<feature type="transmembrane region" description="Helical" evidence="10">
    <location>
        <begin position="218"/>
        <end position="242"/>
    </location>
</feature>
<dbReference type="Gene3D" id="3.40.1110.10">
    <property type="entry name" value="Calcium-transporting ATPase, cytoplasmic domain N"/>
    <property type="match status" value="1"/>
</dbReference>
<dbReference type="InterPro" id="IPR012348">
    <property type="entry name" value="RNR-like"/>
</dbReference>
<dbReference type="NCBIfam" id="TIGR01511">
    <property type="entry name" value="ATPase-IB1_Cu"/>
    <property type="match status" value="1"/>
</dbReference>
<comment type="similarity">
    <text evidence="2 10">Belongs to the cation transport ATPase (P-type) (TC 3.A.3) family. Type IB subfamily.</text>
</comment>
<feature type="transmembrane region" description="Helical" evidence="10">
    <location>
        <begin position="248"/>
        <end position="267"/>
    </location>
</feature>
<dbReference type="NCBIfam" id="TIGR01494">
    <property type="entry name" value="ATPase_P-type"/>
    <property type="match status" value="1"/>
</dbReference>
<evidence type="ECO:0000256" key="4">
    <source>
        <dbReference type="ARBA" id="ARBA00022723"/>
    </source>
</evidence>
<keyword evidence="8 10" id="KW-1133">Transmembrane helix</keyword>
<dbReference type="Pfam" id="PF00122">
    <property type="entry name" value="E1-E2_ATPase"/>
    <property type="match status" value="1"/>
</dbReference>
<organism evidence="13 14">
    <name type="scientific">Sphingomonas agrestis</name>
    <dbReference type="NCBI Taxonomy" id="3080540"/>
    <lineage>
        <taxon>Bacteria</taxon>
        <taxon>Pseudomonadati</taxon>
        <taxon>Pseudomonadota</taxon>
        <taxon>Alphaproteobacteria</taxon>
        <taxon>Sphingomonadales</taxon>
        <taxon>Sphingomonadaceae</taxon>
        <taxon>Sphingomonas</taxon>
    </lineage>
</organism>
<evidence type="ECO:0000256" key="7">
    <source>
        <dbReference type="ARBA" id="ARBA00022967"/>
    </source>
</evidence>
<comment type="caution">
    <text evidence="13">The sequence shown here is derived from an EMBL/GenBank/DDBJ whole genome shotgun (WGS) entry which is preliminary data.</text>
</comment>
<evidence type="ECO:0000313" key="13">
    <source>
        <dbReference type="EMBL" id="MDV3458189.1"/>
    </source>
</evidence>
<dbReference type="InterPro" id="IPR007029">
    <property type="entry name" value="YHS_dom"/>
</dbReference>
<accession>A0ABU3YA66</accession>
<keyword evidence="14" id="KW-1185">Reference proteome</keyword>
<dbReference type="InterPro" id="IPR044492">
    <property type="entry name" value="P_typ_ATPase_HD_dom"/>
</dbReference>
<dbReference type="InterPro" id="IPR023298">
    <property type="entry name" value="ATPase_P-typ_TM_dom_sf"/>
</dbReference>
<feature type="transmembrane region" description="Helical" evidence="10">
    <location>
        <begin position="279"/>
        <end position="298"/>
    </location>
</feature>
<dbReference type="SUPFAM" id="SSF47240">
    <property type="entry name" value="Ferritin-like"/>
    <property type="match status" value="2"/>
</dbReference>
<dbReference type="InterPro" id="IPR045800">
    <property type="entry name" value="HMBD"/>
</dbReference>
<dbReference type="PROSITE" id="PS00154">
    <property type="entry name" value="ATPASE_E1_E2"/>
    <property type="match status" value="1"/>
</dbReference>
<dbReference type="SFLD" id="SFLDG00002">
    <property type="entry name" value="C1.7:_P-type_atpase_like"/>
    <property type="match status" value="1"/>
</dbReference>
<keyword evidence="10" id="KW-1003">Cell membrane</keyword>
<evidence type="ECO:0000256" key="2">
    <source>
        <dbReference type="ARBA" id="ARBA00006024"/>
    </source>
</evidence>
<feature type="domain" description="TRASH" evidence="12">
    <location>
        <begin position="29"/>
        <end position="67"/>
    </location>
</feature>
<evidence type="ECO:0000256" key="1">
    <source>
        <dbReference type="ARBA" id="ARBA00004127"/>
    </source>
</evidence>
<feature type="transmembrane region" description="Helical" evidence="10">
    <location>
        <begin position="841"/>
        <end position="863"/>
    </location>
</feature>
<keyword evidence="9 10" id="KW-0472">Membrane</keyword>
<dbReference type="Pfam" id="PF19335">
    <property type="entry name" value="HMBD"/>
    <property type="match status" value="1"/>
</dbReference>
<dbReference type="SUPFAM" id="SSF56784">
    <property type="entry name" value="HAD-like"/>
    <property type="match status" value="1"/>
</dbReference>
<dbReference type="Gene3D" id="3.40.50.1000">
    <property type="entry name" value="HAD superfamily/HAD-like"/>
    <property type="match status" value="1"/>
</dbReference>
<feature type="transmembrane region" description="Helical" evidence="10">
    <location>
        <begin position="816"/>
        <end position="835"/>
    </location>
</feature>
<dbReference type="Proteomes" id="UP001273531">
    <property type="component" value="Unassembled WGS sequence"/>
</dbReference>
<keyword evidence="6 10" id="KW-0067">ATP-binding</keyword>
<dbReference type="PRINTS" id="PR00119">
    <property type="entry name" value="CATATPASE"/>
</dbReference>
<keyword evidence="5 10" id="KW-0547">Nucleotide-binding</keyword>
<dbReference type="InterPro" id="IPR011017">
    <property type="entry name" value="TRASH_dom"/>
</dbReference>
<evidence type="ECO:0000256" key="9">
    <source>
        <dbReference type="ARBA" id="ARBA00023136"/>
    </source>
</evidence>
<evidence type="ECO:0000256" key="5">
    <source>
        <dbReference type="ARBA" id="ARBA00022741"/>
    </source>
</evidence>
<keyword evidence="7" id="KW-1278">Translocase</keyword>
<dbReference type="Gene3D" id="1.10.620.20">
    <property type="entry name" value="Ribonucleotide Reductase, subunit A"/>
    <property type="match status" value="2"/>
</dbReference>
<feature type="transmembrane region" description="Helical" evidence="10">
    <location>
        <begin position="318"/>
        <end position="336"/>
    </location>
</feature>
<dbReference type="InterPro" id="IPR027256">
    <property type="entry name" value="P-typ_ATPase_IB"/>
</dbReference>
<comment type="subcellular location">
    <subcellularLocation>
        <location evidence="10">Cell membrane</location>
    </subcellularLocation>
    <subcellularLocation>
        <location evidence="1">Endomembrane system</location>
        <topology evidence="1">Multi-pass membrane protein</topology>
    </subcellularLocation>
</comment>
<dbReference type="SUPFAM" id="SSF81653">
    <property type="entry name" value="Calcium ATPase, transduction domain A"/>
    <property type="match status" value="1"/>
</dbReference>
<dbReference type="EMBL" id="JAWJEJ010000001">
    <property type="protein sequence ID" value="MDV3458189.1"/>
    <property type="molecule type" value="Genomic_DNA"/>
</dbReference>
<feature type="domain" description="TRASH" evidence="12">
    <location>
        <begin position="114"/>
        <end position="152"/>
    </location>
</feature>
<feature type="region of interest" description="Disordered" evidence="11">
    <location>
        <begin position="75"/>
        <end position="109"/>
    </location>
</feature>
<dbReference type="SMART" id="SM00746">
    <property type="entry name" value="TRASH"/>
    <property type="match status" value="2"/>
</dbReference>
<dbReference type="InterPro" id="IPR036412">
    <property type="entry name" value="HAD-like_sf"/>
</dbReference>
<dbReference type="PANTHER" id="PTHR43520">
    <property type="entry name" value="ATP7, ISOFORM B"/>
    <property type="match status" value="1"/>
</dbReference>
<evidence type="ECO:0000256" key="8">
    <source>
        <dbReference type="ARBA" id="ARBA00022989"/>
    </source>
</evidence>
<gene>
    <name evidence="13" type="ORF">RZN05_14420</name>
</gene>
<sequence length="870" mass="90260">MTNQHEHGGNHGCCEGGAAREATGALVTDPVCGMRVDPTSTPHHAHHFGEEHHFCSAGCRAKFLNDPDRYLAPAADTSGSGGCCGSRSKDSGTSAGAHEHNHHHHAGGAGTVIDPVCGMTVDPVTTAHHAEHGGQEYHFCSAGCRTKFVADPGIYTGEKARPEPKASPGAIWICPMHPEIRQEGPGTCPICGMALEPEEPSLDDGPNPELVDFTRRTWVAGALTVPLLAISMVAEMIGVHFVPPAWNPWAQLALTAPIVLWAGWPFFERGWMSLRTRHLNMFTLVSIGVGAAFLYSLVATVAPGLFPPTFRMHGTVPVYYEAAGVVVTLVLLGQVLELRARAATGQAIRALMNLAPKTARRILADGREEEVDLADVRAGDNLRVRPGEAIPVDGEVAEGRSSVDESMLTGEPAPVLKETGAALTGGTVNGTGSLVMTARAVGSDTVLARIVKMVAEAQRSRAPIQAVADRISGWFVPLVVAVAVATFVVWNLVGPEPRFGHALLNAIAVLIIACPCALGLATPMSIMVGTGSGAHAGILIKNAEALQGLEKVDTLVIDKTGTLTEGKPKLVGIETAGSFAENELLALVAAVESRSEHPLAHAIVAAAEERGLALVSPEGFDSITGAGVSAMVAGRRVAVGNASMMQNAGADSGPLEMLAKRHRTAGAGVMLVAIDGHPAGMLVVADPVKSSAAEAIANLKREGLRIVMLTGDGQGTAEAVARQIGGIDEVRADLKPEDKARIVAELKAKGARVAMAGDGINDAPALAAADVGIAMGTGTDVAIESAGMTLTKGDLAAMVRARRLARATMRNIRQNLLFSFLFNGIGVPIAAGVLYPVAGILLSPMLAGAAMALSSFAVVTNALRLNAVRL</sequence>
<dbReference type="PANTHER" id="PTHR43520:SF8">
    <property type="entry name" value="P-TYPE CU(+) TRANSPORTER"/>
    <property type="match status" value="1"/>
</dbReference>
<dbReference type="CDD" id="cd02094">
    <property type="entry name" value="P-type_ATPase_Cu-like"/>
    <property type="match status" value="1"/>
</dbReference>
<dbReference type="SUPFAM" id="SSF81665">
    <property type="entry name" value="Calcium ATPase, transmembrane domain M"/>
    <property type="match status" value="1"/>
</dbReference>
<dbReference type="SFLD" id="SFLDS00003">
    <property type="entry name" value="Haloacid_Dehalogenase"/>
    <property type="match status" value="1"/>
</dbReference>
<protein>
    <submittedName>
        <fullName evidence="13">Heavy metal translocating P-type ATPase</fullName>
    </submittedName>
</protein>
<feature type="transmembrane region" description="Helical" evidence="10">
    <location>
        <begin position="471"/>
        <end position="493"/>
    </location>
</feature>